<name>A0A8J3U4P8_9ACTN</name>
<gene>
    <name evidence="1" type="ORF">Pph01_35610</name>
</gene>
<evidence type="ECO:0008006" key="3">
    <source>
        <dbReference type="Google" id="ProtNLM"/>
    </source>
</evidence>
<keyword evidence="2" id="KW-1185">Reference proteome</keyword>
<comment type="caution">
    <text evidence="1">The sequence shown here is derived from an EMBL/GenBank/DDBJ whole genome shotgun (WGS) entry which is preliminary data.</text>
</comment>
<protein>
    <recommendedName>
        <fullName evidence="3">Nucleotidyl transferase AbiEii toxin, Type IV TA system</fullName>
    </recommendedName>
</protein>
<proteinExistence type="predicted"/>
<reference evidence="1 2" key="1">
    <citation type="submission" date="2021-01" db="EMBL/GenBank/DDBJ databases">
        <title>Whole genome shotgun sequence of Planotetraspora phitsanulokensis NBRC 104273.</title>
        <authorList>
            <person name="Komaki H."/>
            <person name="Tamura T."/>
        </authorList>
    </citation>
    <scope>NUCLEOTIDE SEQUENCE [LARGE SCALE GENOMIC DNA]</scope>
    <source>
        <strain evidence="1 2">NBRC 104273</strain>
    </source>
</reference>
<dbReference type="EMBL" id="BOOP01000014">
    <property type="protein sequence ID" value="GII38558.1"/>
    <property type="molecule type" value="Genomic_DNA"/>
</dbReference>
<organism evidence="1 2">
    <name type="scientific">Planotetraspora phitsanulokensis</name>
    <dbReference type="NCBI Taxonomy" id="575192"/>
    <lineage>
        <taxon>Bacteria</taxon>
        <taxon>Bacillati</taxon>
        <taxon>Actinomycetota</taxon>
        <taxon>Actinomycetes</taxon>
        <taxon>Streptosporangiales</taxon>
        <taxon>Streptosporangiaceae</taxon>
        <taxon>Planotetraspora</taxon>
    </lineage>
</organism>
<evidence type="ECO:0000313" key="1">
    <source>
        <dbReference type="EMBL" id="GII38558.1"/>
    </source>
</evidence>
<dbReference type="RefSeq" id="WP_239116786.1">
    <property type="nucleotide sequence ID" value="NZ_BAABHI010000031.1"/>
</dbReference>
<evidence type="ECO:0000313" key="2">
    <source>
        <dbReference type="Proteomes" id="UP000622547"/>
    </source>
</evidence>
<dbReference type="AlphaFoldDB" id="A0A8J3U4P8"/>
<accession>A0A8J3U4P8</accession>
<sequence>MELPPFHLRLIEDARVVCDRYGLLLAGGYAMTAHGLPGRPAGELEFATADETPLPEVAEQVAGAFGRTGLSARVCEVTPRVGRLVVTDEIGGQSGEIRLSREALLVEPSVVEPCPVVGLDDAAGLAVRSLRDTGLPRDFADVAAVSGLYGFRELEQLGGRHDDEWLTEDLLQRLESVDLLADEGFAEQGLDEEAIGRIRRFAYAWAEDIRLRRVDDGDADYDDYDIPDLD</sequence>
<dbReference type="Proteomes" id="UP000622547">
    <property type="component" value="Unassembled WGS sequence"/>
</dbReference>